<evidence type="ECO:0000256" key="4">
    <source>
        <dbReference type="ARBA" id="ARBA00022840"/>
    </source>
</evidence>
<dbReference type="SMART" id="SM00382">
    <property type="entry name" value="AAA"/>
    <property type="match status" value="1"/>
</dbReference>
<dbReference type="PANTHER" id="PTHR13779">
    <property type="entry name" value="WERNER HELICASE-INTERACTING PROTEIN 1 FAMILY MEMBER"/>
    <property type="match status" value="1"/>
</dbReference>
<dbReference type="InterPro" id="IPR008921">
    <property type="entry name" value="DNA_pol3_clamp-load_cplx_C"/>
</dbReference>
<evidence type="ECO:0000256" key="1">
    <source>
        <dbReference type="ARBA" id="ARBA00008959"/>
    </source>
</evidence>
<comment type="caution">
    <text evidence="6">The sequence shown here is derived from an EMBL/GenBank/DDBJ whole genome shotgun (WGS) entry which is preliminary data.</text>
</comment>
<protein>
    <recommendedName>
        <fullName evidence="2">Replication-associated recombination protein A</fullName>
    </recommendedName>
</protein>
<evidence type="ECO:0000256" key="2">
    <source>
        <dbReference type="ARBA" id="ARBA00020776"/>
    </source>
</evidence>
<dbReference type="AlphaFoldDB" id="A0A1L8QUR2"/>
<keyword evidence="4" id="KW-0067">ATP-binding</keyword>
<dbReference type="FunFam" id="1.10.3710.10:FF:000003">
    <property type="entry name" value="ATPase, AAA family protein"/>
    <property type="match status" value="1"/>
</dbReference>
<dbReference type="Gene3D" id="3.40.50.300">
    <property type="entry name" value="P-loop containing nucleotide triphosphate hydrolases"/>
    <property type="match status" value="1"/>
</dbReference>
<name>A0A1L8QUR2_9ENTE</name>
<dbReference type="Pfam" id="PF00004">
    <property type="entry name" value="AAA"/>
    <property type="match status" value="1"/>
</dbReference>
<dbReference type="InterPro" id="IPR003593">
    <property type="entry name" value="AAA+_ATPase"/>
</dbReference>
<dbReference type="EMBL" id="JXKD01000004">
    <property type="protein sequence ID" value="OJG11227.1"/>
    <property type="molecule type" value="Genomic_DNA"/>
</dbReference>
<dbReference type="GO" id="GO:0008047">
    <property type="term" value="F:enzyme activator activity"/>
    <property type="evidence" value="ECO:0007669"/>
    <property type="project" value="TreeGrafter"/>
</dbReference>
<dbReference type="Gene3D" id="1.10.3710.10">
    <property type="entry name" value="DNA polymerase III clamp loader subunits, C-terminal domain"/>
    <property type="match status" value="1"/>
</dbReference>
<dbReference type="GO" id="GO:0016887">
    <property type="term" value="F:ATP hydrolysis activity"/>
    <property type="evidence" value="ECO:0007669"/>
    <property type="project" value="InterPro"/>
</dbReference>
<accession>A0A1L8QUR2</accession>
<evidence type="ECO:0000256" key="3">
    <source>
        <dbReference type="ARBA" id="ARBA00022741"/>
    </source>
</evidence>
<keyword evidence="3" id="KW-0547">Nucleotide-binding</keyword>
<dbReference type="GO" id="GO:0006261">
    <property type="term" value="P:DNA-templated DNA replication"/>
    <property type="evidence" value="ECO:0007669"/>
    <property type="project" value="TreeGrafter"/>
</dbReference>
<keyword evidence="7" id="KW-1185">Reference proteome</keyword>
<dbReference type="InterPro" id="IPR032423">
    <property type="entry name" value="AAA_assoc_2"/>
</dbReference>
<dbReference type="Pfam" id="PF12002">
    <property type="entry name" value="MgsA_C"/>
    <property type="match status" value="1"/>
</dbReference>
<dbReference type="RefSeq" id="WP_071874429.1">
    <property type="nucleotide sequence ID" value="NZ_JBHSHF010000020.1"/>
</dbReference>
<dbReference type="Gene3D" id="1.20.272.10">
    <property type="match status" value="1"/>
</dbReference>
<dbReference type="CDD" id="cd18139">
    <property type="entry name" value="HLD_clamp_RarA"/>
    <property type="match status" value="1"/>
</dbReference>
<dbReference type="SUPFAM" id="SSF48019">
    <property type="entry name" value="post-AAA+ oligomerization domain-like"/>
    <property type="match status" value="1"/>
</dbReference>
<proteinExistence type="inferred from homology"/>
<sequence length="427" mass="46875">MQQPLAYRMRPKNLDEVVGQKQLVGPGKVIRRMVEAKMLSSMILYGPPGTGKTSIASAIAGSTRYAFRMLNAATDTKKDLQVVAEEAKMSGTVILLLDEVHRLDKTKQDFLLPHLESGRLILIGATTENPYIAINPAIRSRTQIFEVLPLTEEDILQAVEHALQDKINGLGDYPVTIEEAALFHLARGTNGDLRSALNGLELAVRSTPPNEAGEIQLTLPIIEECIRRKALTHDKDGDAHYDVISALQKSIRGSDVDAALHYLARLVEAGDLTIICRRLLVIAYEDIGLGNPGAASRTVNAVLAAEKLGFPEARIPLAETVIDLCLSPKSNSSITAIDRALGDIKQGKAGSVPDHLKDSHYQGAKTLGRGVGYQYPHQNERGWVNQQYLPHSLKHARYYLPKSTGKYEQALASRLQQLQEWKKKSSS</sequence>
<dbReference type="GO" id="GO:0005524">
    <property type="term" value="F:ATP binding"/>
    <property type="evidence" value="ECO:0007669"/>
    <property type="project" value="UniProtKB-KW"/>
</dbReference>
<dbReference type="SUPFAM" id="SSF52540">
    <property type="entry name" value="P-loop containing nucleoside triphosphate hydrolases"/>
    <property type="match status" value="1"/>
</dbReference>
<dbReference type="GO" id="GO:0000731">
    <property type="term" value="P:DNA synthesis involved in DNA repair"/>
    <property type="evidence" value="ECO:0007669"/>
    <property type="project" value="TreeGrafter"/>
</dbReference>
<dbReference type="InterPro" id="IPR027417">
    <property type="entry name" value="P-loop_NTPase"/>
</dbReference>
<dbReference type="Gene3D" id="1.10.8.60">
    <property type="match status" value="1"/>
</dbReference>
<dbReference type="STRING" id="328396.RU93_GL001714"/>
<dbReference type="Pfam" id="PF16193">
    <property type="entry name" value="AAA_assoc_2"/>
    <property type="match status" value="1"/>
</dbReference>
<dbReference type="InterPro" id="IPR051314">
    <property type="entry name" value="AAA_ATPase_RarA/MGS1/WRNIP1"/>
</dbReference>
<dbReference type="InterPro" id="IPR021886">
    <property type="entry name" value="MgsA_C"/>
</dbReference>
<dbReference type="GO" id="GO:0003677">
    <property type="term" value="F:DNA binding"/>
    <property type="evidence" value="ECO:0007669"/>
    <property type="project" value="InterPro"/>
</dbReference>
<evidence type="ECO:0000259" key="5">
    <source>
        <dbReference type="SMART" id="SM00382"/>
    </source>
</evidence>
<dbReference type="GO" id="GO:0017116">
    <property type="term" value="F:single-stranded DNA helicase activity"/>
    <property type="evidence" value="ECO:0007669"/>
    <property type="project" value="TreeGrafter"/>
</dbReference>
<reference evidence="6 7" key="1">
    <citation type="submission" date="2014-12" db="EMBL/GenBank/DDBJ databases">
        <title>Draft genome sequences of 29 type strains of Enterococci.</title>
        <authorList>
            <person name="Zhong Z."/>
            <person name="Sun Z."/>
            <person name="Liu W."/>
            <person name="Zhang W."/>
            <person name="Zhang H."/>
        </authorList>
    </citation>
    <scope>NUCLEOTIDE SEQUENCE [LARGE SCALE GENOMIC DNA]</scope>
    <source>
        <strain evidence="6 7">DSM 17690</strain>
    </source>
</reference>
<dbReference type="PANTHER" id="PTHR13779:SF7">
    <property type="entry name" value="ATPASE WRNIP1"/>
    <property type="match status" value="1"/>
</dbReference>
<organism evidence="6 7">
    <name type="scientific">Enterococcus aquimarinus</name>
    <dbReference type="NCBI Taxonomy" id="328396"/>
    <lineage>
        <taxon>Bacteria</taxon>
        <taxon>Bacillati</taxon>
        <taxon>Bacillota</taxon>
        <taxon>Bacilli</taxon>
        <taxon>Lactobacillales</taxon>
        <taxon>Enterococcaceae</taxon>
        <taxon>Enterococcus</taxon>
    </lineage>
</organism>
<evidence type="ECO:0000313" key="6">
    <source>
        <dbReference type="EMBL" id="OJG11227.1"/>
    </source>
</evidence>
<dbReference type="FunFam" id="1.10.8.60:FF:000029">
    <property type="entry name" value="Replication-associated recombination protein A"/>
    <property type="match status" value="1"/>
</dbReference>
<evidence type="ECO:0000313" key="7">
    <source>
        <dbReference type="Proteomes" id="UP000182149"/>
    </source>
</evidence>
<dbReference type="FunFam" id="1.20.272.10:FF:000001">
    <property type="entry name" value="Putative AAA family ATPase"/>
    <property type="match status" value="1"/>
</dbReference>
<dbReference type="InterPro" id="IPR003959">
    <property type="entry name" value="ATPase_AAA_core"/>
</dbReference>
<comment type="similarity">
    <text evidence="1">Belongs to the AAA ATPase family. RarA/MGS1/WRNIP1 subfamily.</text>
</comment>
<dbReference type="FunFam" id="3.40.50.300:FF:000766">
    <property type="entry name" value="Recombination factor protein RarA"/>
    <property type="match status" value="1"/>
</dbReference>
<dbReference type="OrthoDB" id="9778364at2"/>
<gene>
    <name evidence="6" type="ORF">RU93_GL001714</name>
</gene>
<dbReference type="CDD" id="cd00009">
    <property type="entry name" value="AAA"/>
    <property type="match status" value="1"/>
</dbReference>
<feature type="domain" description="AAA+ ATPase" evidence="5">
    <location>
        <begin position="38"/>
        <end position="150"/>
    </location>
</feature>
<dbReference type="Proteomes" id="UP000182149">
    <property type="component" value="Unassembled WGS sequence"/>
</dbReference>